<evidence type="ECO:0000313" key="2">
    <source>
        <dbReference type="Proteomes" id="UP000607653"/>
    </source>
</evidence>
<organism evidence="1 2">
    <name type="scientific">Nelumbo nucifera</name>
    <name type="common">Sacred lotus</name>
    <dbReference type="NCBI Taxonomy" id="4432"/>
    <lineage>
        <taxon>Eukaryota</taxon>
        <taxon>Viridiplantae</taxon>
        <taxon>Streptophyta</taxon>
        <taxon>Embryophyta</taxon>
        <taxon>Tracheophyta</taxon>
        <taxon>Spermatophyta</taxon>
        <taxon>Magnoliopsida</taxon>
        <taxon>Proteales</taxon>
        <taxon>Nelumbonaceae</taxon>
        <taxon>Nelumbo</taxon>
    </lineage>
</organism>
<accession>A0A822YQ72</accession>
<reference evidence="1 2" key="1">
    <citation type="journal article" date="2020" name="Mol. Biol. Evol.">
        <title>Distinct Expression and Methylation Patterns for Genes with Different Fates following a Single Whole-Genome Duplication in Flowering Plants.</title>
        <authorList>
            <person name="Shi T."/>
            <person name="Rahmani R.S."/>
            <person name="Gugger P.F."/>
            <person name="Wang M."/>
            <person name="Li H."/>
            <person name="Zhang Y."/>
            <person name="Li Z."/>
            <person name="Wang Q."/>
            <person name="Van de Peer Y."/>
            <person name="Marchal K."/>
            <person name="Chen J."/>
        </authorList>
    </citation>
    <scope>NUCLEOTIDE SEQUENCE [LARGE SCALE GENOMIC DNA]</scope>
    <source>
        <tissue evidence="1">Leaf</tissue>
    </source>
</reference>
<dbReference type="AlphaFoldDB" id="A0A822YQ72"/>
<sequence>MSAIVCGKRSFFEDLPTTTPVSSKRIHFTSNDRKKTNTAASSLDDRKKVEFC</sequence>
<name>A0A822YQ72_NELNU</name>
<dbReference type="Proteomes" id="UP000607653">
    <property type="component" value="Unassembled WGS sequence"/>
</dbReference>
<keyword evidence="2" id="KW-1185">Reference proteome</keyword>
<gene>
    <name evidence="1" type="ORF">HUJ06_004883</name>
</gene>
<evidence type="ECO:0000313" key="1">
    <source>
        <dbReference type="EMBL" id="DAD34243.1"/>
    </source>
</evidence>
<comment type="caution">
    <text evidence="1">The sequence shown here is derived from an EMBL/GenBank/DDBJ whole genome shotgun (WGS) entry which is preliminary data.</text>
</comment>
<protein>
    <submittedName>
        <fullName evidence="1">Uncharacterized protein</fullName>
    </submittedName>
</protein>
<dbReference type="EMBL" id="DUZY01000004">
    <property type="protein sequence ID" value="DAD34243.1"/>
    <property type="molecule type" value="Genomic_DNA"/>
</dbReference>
<proteinExistence type="predicted"/>